<reference evidence="4 5" key="1">
    <citation type="submission" date="2024-06" db="EMBL/GenBank/DDBJ databases">
        <title>The Natural Products Discovery Center: Release of the First 8490 Sequenced Strains for Exploring Actinobacteria Biosynthetic Diversity.</title>
        <authorList>
            <person name="Kalkreuter E."/>
            <person name="Kautsar S.A."/>
            <person name="Yang D."/>
            <person name="Bader C.D."/>
            <person name="Teijaro C.N."/>
            <person name="Fluegel L."/>
            <person name="Davis C.M."/>
            <person name="Simpson J.R."/>
            <person name="Lauterbach L."/>
            <person name="Steele A.D."/>
            <person name="Gui C."/>
            <person name="Meng S."/>
            <person name="Li G."/>
            <person name="Viehrig K."/>
            <person name="Ye F."/>
            <person name="Su P."/>
            <person name="Kiefer A.F."/>
            <person name="Nichols A."/>
            <person name="Cepeda A.J."/>
            <person name="Yan W."/>
            <person name="Fan B."/>
            <person name="Jiang Y."/>
            <person name="Adhikari A."/>
            <person name="Zheng C.-J."/>
            <person name="Schuster L."/>
            <person name="Cowan T.M."/>
            <person name="Smanski M.J."/>
            <person name="Chevrette M.G."/>
            <person name="De Carvalho L.P.S."/>
            <person name="Shen B."/>
        </authorList>
    </citation>
    <scope>NUCLEOTIDE SEQUENCE [LARGE SCALE GENOMIC DNA]</scope>
    <source>
        <strain evidence="4 5">NPDC020594</strain>
    </source>
</reference>
<dbReference type="Pfam" id="PF20256">
    <property type="entry name" value="MoCoBD_2"/>
    <property type="match status" value="1"/>
</dbReference>
<evidence type="ECO:0000259" key="3">
    <source>
        <dbReference type="SMART" id="SM01008"/>
    </source>
</evidence>
<dbReference type="PANTHER" id="PTHR11908">
    <property type="entry name" value="XANTHINE DEHYDROGENASE"/>
    <property type="match status" value="1"/>
</dbReference>
<evidence type="ECO:0000313" key="5">
    <source>
        <dbReference type="Proteomes" id="UP001551011"/>
    </source>
</evidence>
<sequence>MTEMRGVTRQDGPAKVTGAAVYAADHNVAEQLHAVLVGATVPAGRVSGYDVEEARREPGVVRVLTELPAVDKAFAELPSPPLATRFLPMQSEVVHYFGQPVAMVLAESLEAAEGAATRVRVSYEREPFVDPDTAAGVPPSPESGYGMLSDLEFRKGDAAGALASAPVRVAGTYTQPSRHGNPMEPSAIVAEWHDGRLTVHDSVQHVYAVRDTLAAAFGIPADRVRVIAPHTGGGFGTKAFVWPHEILAAMAAKAVGRPVKLVLTRQDMYSIVGYQPLMEHRVSLGTDERGALRAIVHEVDNVTAVTDDYVEFGSVPSKALYASPNISTSQRVRRGNVNLSSFMRSPIDGPGTWALGSAMDELAHALSVDPLTLRLTNYAENDPADGTPWSSKKLREAYEEGARRFGWWERPKGGTRDGHRLIGCGMADCTQGQFRFTSRARVRLRADGTATVEAGYTDIGAGSTTIFPQIAAETLGIDIGAVEGVSGDTDLPYAGPTYGSGTTLAMGTAVHLAARDVLRRLADVLSWPAEEVRADSGALTWRGRRRSYGDILGAARLDEVVGDGEMVLPGGASADAGAPGVSSRTFGAMFVEVGVDPDLGLLRLRRATGVYSVGAVVNERTARSQLIGGLVWGWGMAAMEASHFEPHLGRWLSQDLAGVPLPVNADIPPHIDMSFVDEFDPHAGPLGAKGIGELSATGIAAAVANAVFDATGRRVRDLPITPEKLLDPRM</sequence>
<dbReference type="InterPro" id="IPR037165">
    <property type="entry name" value="AldOxase/xan_DH_Mopterin-bd_sf"/>
</dbReference>
<protein>
    <submittedName>
        <fullName evidence="4">Xanthine dehydrogenase family protein molybdopterin-binding subunit</fullName>
    </submittedName>
</protein>
<dbReference type="SUPFAM" id="SSF56003">
    <property type="entry name" value="Molybdenum cofactor-binding domain"/>
    <property type="match status" value="1"/>
</dbReference>
<dbReference type="Pfam" id="PF02738">
    <property type="entry name" value="MoCoBD_1"/>
    <property type="match status" value="1"/>
</dbReference>
<dbReference type="Pfam" id="PF01315">
    <property type="entry name" value="Ald_Xan_dh_C"/>
    <property type="match status" value="1"/>
</dbReference>
<dbReference type="InterPro" id="IPR016208">
    <property type="entry name" value="Ald_Oxase/xanthine_DH-like"/>
</dbReference>
<dbReference type="InterPro" id="IPR000674">
    <property type="entry name" value="Ald_Oxase/Xan_DH_a/b"/>
</dbReference>
<dbReference type="PANTHER" id="PTHR11908:SF132">
    <property type="entry name" value="ALDEHYDE OXIDASE 1-RELATED"/>
    <property type="match status" value="1"/>
</dbReference>
<keyword evidence="1" id="KW-0500">Molybdenum</keyword>
<dbReference type="Gene3D" id="3.30.365.10">
    <property type="entry name" value="Aldehyde oxidase/xanthine dehydrogenase, molybdopterin binding domain"/>
    <property type="match status" value="4"/>
</dbReference>
<dbReference type="EMBL" id="JBFAEG010000034">
    <property type="protein sequence ID" value="MEU5712263.1"/>
    <property type="molecule type" value="Genomic_DNA"/>
</dbReference>
<dbReference type="Proteomes" id="UP001551011">
    <property type="component" value="Unassembled WGS sequence"/>
</dbReference>
<dbReference type="InterPro" id="IPR036856">
    <property type="entry name" value="Ald_Oxase/Xan_DH_a/b_sf"/>
</dbReference>
<evidence type="ECO:0000256" key="2">
    <source>
        <dbReference type="ARBA" id="ARBA00023002"/>
    </source>
</evidence>
<evidence type="ECO:0000256" key="1">
    <source>
        <dbReference type="ARBA" id="ARBA00022505"/>
    </source>
</evidence>
<dbReference type="SUPFAM" id="SSF54665">
    <property type="entry name" value="CO dehydrogenase molybdoprotein N-domain-like"/>
    <property type="match status" value="1"/>
</dbReference>
<comment type="caution">
    <text evidence="4">The sequence shown here is derived from an EMBL/GenBank/DDBJ whole genome shotgun (WGS) entry which is preliminary data.</text>
</comment>
<keyword evidence="2" id="KW-0560">Oxidoreductase</keyword>
<gene>
    <name evidence="4" type="ORF">AB0H04_36390</name>
</gene>
<feature type="domain" description="Aldehyde oxidase/xanthine dehydrogenase a/b hammerhead" evidence="3">
    <location>
        <begin position="17"/>
        <end position="127"/>
    </location>
</feature>
<proteinExistence type="predicted"/>
<dbReference type="Gene3D" id="3.90.1170.50">
    <property type="entry name" value="Aldehyde oxidase/xanthine dehydrogenase, a/b hammerhead"/>
    <property type="match status" value="1"/>
</dbReference>
<dbReference type="SMART" id="SM01008">
    <property type="entry name" value="Ald_Xan_dh_C"/>
    <property type="match status" value="1"/>
</dbReference>
<evidence type="ECO:0000313" key="4">
    <source>
        <dbReference type="EMBL" id="MEU5712263.1"/>
    </source>
</evidence>
<accession>A0ABV3AJY7</accession>
<organism evidence="4 5">
    <name type="scientific">Streptomyces flaveolus</name>
    <dbReference type="NCBI Taxonomy" id="67297"/>
    <lineage>
        <taxon>Bacteria</taxon>
        <taxon>Bacillati</taxon>
        <taxon>Actinomycetota</taxon>
        <taxon>Actinomycetes</taxon>
        <taxon>Kitasatosporales</taxon>
        <taxon>Streptomycetaceae</taxon>
        <taxon>Streptomyces</taxon>
    </lineage>
</organism>
<name>A0ABV3AJY7_9ACTN</name>
<keyword evidence="5" id="KW-1185">Reference proteome</keyword>
<dbReference type="RefSeq" id="WP_359260448.1">
    <property type="nucleotide sequence ID" value="NZ_JBFAEG010000034.1"/>
</dbReference>
<dbReference type="InterPro" id="IPR046867">
    <property type="entry name" value="AldOxase/xan_DH_MoCoBD2"/>
</dbReference>
<dbReference type="InterPro" id="IPR008274">
    <property type="entry name" value="AldOxase/xan_DH_MoCoBD1"/>
</dbReference>